<dbReference type="Gene3D" id="1.10.287.1060">
    <property type="entry name" value="ESAT-6-like"/>
    <property type="match status" value="1"/>
</dbReference>
<comment type="caution">
    <text evidence="1">The sequence shown here is derived from an EMBL/GenBank/DDBJ whole genome shotgun (WGS) entry which is preliminary data.</text>
</comment>
<keyword evidence="2" id="KW-1185">Reference proteome</keyword>
<evidence type="ECO:0000313" key="2">
    <source>
        <dbReference type="Proteomes" id="UP000277671"/>
    </source>
</evidence>
<dbReference type="EMBL" id="RBKT01000001">
    <property type="protein sequence ID" value="RKR86628.1"/>
    <property type="molecule type" value="Genomic_DNA"/>
</dbReference>
<sequence>MAEVNVDYDRIHTVSGRLTTEGAEIADVLKGLNTSVTELLTSQGGLWMQQASPVMSSQYTEFTASLTKAVSNLETFAASFAAIVKNLSDMDQALSAPPPAQ</sequence>
<evidence type="ECO:0000313" key="1">
    <source>
        <dbReference type="EMBL" id="RKR86628.1"/>
    </source>
</evidence>
<organism evidence="1 2">
    <name type="scientific">Micromonospora pisi</name>
    <dbReference type="NCBI Taxonomy" id="589240"/>
    <lineage>
        <taxon>Bacteria</taxon>
        <taxon>Bacillati</taxon>
        <taxon>Actinomycetota</taxon>
        <taxon>Actinomycetes</taxon>
        <taxon>Micromonosporales</taxon>
        <taxon>Micromonosporaceae</taxon>
        <taxon>Micromonospora</taxon>
    </lineage>
</organism>
<proteinExistence type="predicted"/>
<reference evidence="1 2" key="1">
    <citation type="submission" date="2018-10" db="EMBL/GenBank/DDBJ databases">
        <title>Sequencing the genomes of 1000 actinobacteria strains.</title>
        <authorList>
            <person name="Klenk H.-P."/>
        </authorList>
    </citation>
    <scope>NUCLEOTIDE SEQUENCE [LARGE SCALE GENOMIC DNA]</scope>
    <source>
        <strain evidence="1 2">DSM 45175</strain>
    </source>
</reference>
<gene>
    <name evidence="1" type="ORF">BDK92_0871</name>
</gene>
<accession>A0A495JDN3</accession>
<dbReference type="Proteomes" id="UP000277671">
    <property type="component" value="Unassembled WGS sequence"/>
</dbReference>
<dbReference type="InterPro" id="IPR036689">
    <property type="entry name" value="ESAT-6-like_sf"/>
</dbReference>
<dbReference type="SUPFAM" id="SSF140453">
    <property type="entry name" value="EsxAB dimer-like"/>
    <property type="match status" value="1"/>
</dbReference>
<protein>
    <submittedName>
        <fullName evidence="1">Type VII secretion system (Wss) protein ESAT-6</fullName>
    </submittedName>
</protein>
<dbReference type="OrthoDB" id="4350663at2"/>
<dbReference type="AlphaFoldDB" id="A0A495JDN3"/>
<dbReference type="RefSeq" id="WP_121154778.1">
    <property type="nucleotide sequence ID" value="NZ_RBKT01000001.1"/>
</dbReference>
<name>A0A495JDN3_9ACTN</name>